<accession>A0A1L9TTE8</accession>
<dbReference type="RefSeq" id="XP_040706461.1">
    <property type="nucleotide sequence ID" value="XM_040846254.1"/>
</dbReference>
<proteinExistence type="predicted"/>
<dbReference type="VEuPathDB" id="FungiDB:ASPSYDRAFT_41321"/>
<reference evidence="2" key="1">
    <citation type="journal article" date="2017" name="Genome Biol.">
        <title>Comparative genomics reveals high biological diversity and specific adaptations in the industrially and medically important fungal genus Aspergillus.</title>
        <authorList>
            <person name="de Vries R.P."/>
            <person name="Riley R."/>
            <person name="Wiebenga A."/>
            <person name="Aguilar-Osorio G."/>
            <person name="Amillis S."/>
            <person name="Uchima C.A."/>
            <person name="Anderluh G."/>
            <person name="Asadollahi M."/>
            <person name="Askin M."/>
            <person name="Barry K."/>
            <person name="Battaglia E."/>
            <person name="Bayram O."/>
            <person name="Benocci T."/>
            <person name="Braus-Stromeyer S.A."/>
            <person name="Caldana C."/>
            <person name="Canovas D."/>
            <person name="Cerqueira G.C."/>
            <person name="Chen F."/>
            <person name="Chen W."/>
            <person name="Choi C."/>
            <person name="Clum A."/>
            <person name="Dos Santos R.A."/>
            <person name="Damasio A.R."/>
            <person name="Diallinas G."/>
            <person name="Emri T."/>
            <person name="Fekete E."/>
            <person name="Flipphi M."/>
            <person name="Freyberg S."/>
            <person name="Gallo A."/>
            <person name="Gournas C."/>
            <person name="Habgood R."/>
            <person name="Hainaut M."/>
            <person name="Harispe M.L."/>
            <person name="Henrissat B."/>
            <person name="Hilden K.S."/>
            <person name="Hope R."/>
            <person name="Hossain A."/>
            <person name="Karabika E."/>
            <person name="Karaffa L."/>
            <person name="Karanyi Z."/>
            <person name="Krasevec N."/>
            <person name="Kuo A."/>
            <person name="Kusch H."/>
            <person name="LaButti K."/>
            <person name="Lagendijk E.L."/>
            <person name="Lapidus A."/>
            <person name="Levasseur A."/>
            <person name="Lindquist E."/>
            <person name="Lipzen A."/>
            <person name="Logrieco A.F."/>
            <person name="MacCabe A."/>
            <person name="Maekelae M.R."/>
            <person name="Malavazi I."/>
            <person name="Melin P."/>
            <person name="Meyer V."/>
            <person name="Mielnichuk N."/>
            <person name="Miskei M."/>
            <person name="Molnar A.P."/>
            <person name="Mule G."/>
            <person name="Ngan C.Y."/>
            <person name="Orejas M."/>
            <person name="Orosz E."/>
            <person name="Ouedraogo J.P."/>
            <person name="Overkamp K.M."/>
            <person name="Park H.-S."/>
            <person name="Perrone G."/>
            <person name="Piumi F."/>
            <person name="Punt P.J."/>
            <person name="Ram A.F."/>
            <person name="Ramon A."/>
            <person name="Rauscher S."/>
            <person name="Record E."/>
            <person name="Riano-Pachon D.M."/>
            <person name="Robert V."/>
            <person name="Roehrig J."/>
            <person name="Ruller R."/>
            <person name="Salamov A."/>
            <person name="Salih N.S."/>
            <person name="Samson R.A."/>
            <person name="Sandor E."/>
            <person name="Sanguinetti M."/>
            <person name="Schuetze T."/>
            <person name="Sepcic K."/>
            <person name="Shelest E."/>
            <person name="Sherlock G."/>
            <person name="Sophianopoulou V."/>
            <person name="Squina F.M."/>
            <person name="Sun H."/>
            <person name="Susca A."/>
            <person name="Todd R.B."/>
            <person name="Tsang A."/>
            <person name="Unkles S.E."/>
            <person name="van de Wiele N."/>
            <person name="van Rossen-Uffink D."/>
            <person name="Oliveira J.V."/>
            <person name="Vesth T.C."/>
            <person name="Visser J."/>
            <person name="Yu J.-H."/>
            <person name="Zhou M."/>
            <person name="Andersen M.R."/>
            <person name="Archer D.B."/>
            <person name="Baker S.E."/>
            <person name="Benoit I."/>
            <person name="Brakhage A.A."/>
            <person name="Braus G.H."/>
            <person name="Fischer R."/>
            <person name="Frisvad J.C."/>
            <person name="Goldman G.H."/>
            <person name="Houbraken J."/>
            <person name="Oakley B."/>
            <person name="Pocsi I."/>
            <person name="Scazzocchio C."/>
            <person name="Seiboth B."/>
            <person name="vanKuyk P.A."/>
            <person name="Wortman J."/>
            <person name="Dyer P.S."/>
            <person name="Grigoriev I.V."/>
        </authorList>
    </citation>
    <scope>NUCLEOTIDE SEQUENCE [LARGE SCALE GENOMIC DNA]</scope>
    <source>
        <strain evidence="2">CBS 593.65</strain>
    </source>
</reference>
<sequence length="120" mass="13502">MATSEQLYLRHSISGTIRLIQRRDTPTELVVIDVDAKTIEQIVKAAEAVLFVSGNLELNYSAYSSMKKSRVFFHRRDGSNGPRDWKAGDKVEVETDVTVAYEMLNGSALIKGFWEGRPSH</sequence>
<keyword evidence="2" id="KW-1185">Reference proteome</keyword>
<dbReference type="GeneID" id="63762327"/>
<dbReference type="OrthoDB" id="10335689at2759"/>
<evidence type="ECO:0000313" key="1">
    <source>
        <dbReference type="EMBL" id="OJJ62655.1"/>
    </source>
</evidence>
<name>A0A1L9TTE8_9EURO</name>
<dbReference type="Proteomes" id="UP000184356">
    <property type="component" value="Unassembled WGS sequence"/>
</dbReference>
<evidence type="ECO:0000313" key="2">
    <source>
        <dbReference type="Proteomes" id="UP000184356"/>
    </source>
</evidence>
<gene>
    <name evidence="1" type="ORF">ASPSYDRAFT_41321</name>
</gene>
<organism evidence="1 2">
    <name type="scientific">Aspergillus sydowii CBS 593.65</name>
    <dbReference type="NCBI Taxonomy" id="1036612"/>
    <lineage>
        <taxon>Eukaryota</taxon>
        <taxon>Fungi</taxon>
        <taxon>Dikarya</taxon>
        <taxon>Ascomycota</taxon>
        <taxon>Pezizomycotina</taxon>
        <taxon>Eurotiomycetes</taxon>
        <taxon>Eurotiomycetidae</taxon>
        <taxon>Eurotiales</taxon>
        <taxon>Aspergillaceae</taxon>
        <taxon>Aspergillus</taxon>
        <taxon>Aspergillus subgen. Nidulantes</taxon>
    </lineage>
</organism>
<dbReference type="AlphaFoldDB" id="A0A1L9TTE8"/>
<dbReference type="EMBL" id="KV878583">
    <property type="protein sequence ID" value="OJJ62655.1"/>
    <property type="molecule type" value="Genomic_DNA"/>
</dbReference>
<protein>
    <submittedName>
        <fullName evidence="1">Uncharacterized protein</fullName>
    </submittedName>
</protein>